<evidence type="ECO:0000313" key="2">
    <source>
        <dbReference type="Proteomes" id="UP001143543"/>
    </source>
</evidence>
<gene>
    <name evidence="1" type="ORF">Y10_23610</name>
</gene>
<dbReference type="Proteomes" id="UP001143543">
    <property type="component" value="Unassembled WGS sequence"/>
</dbReference>
<dbReference type="SUPFAM" id="SSF53756">
    <property type="entry name" value="UDP-Glycosyltransferase/glycogen phosphorylase"/>
    <property type="match status" value="1"/>
</dbReference>
<dbReference type="CDD" id="cd03801">
    <property type="entry name" value="GT4_PimA-like"/>
    <property type="match status" value="1"/>
</dbReference>
<comment type="caution">
    <text evidence="1">The sequence shown here is derived from an EMBL/GenBank/DDBJ whole genome shotgun (WGS) entry which is preliminary data.</text>
</comment>
<proteinExistence type="predicted"/>
<dbReference type="RefSeq" id="WP_281765610.1">
    <property type="nucleotide sequence ID" value="NZ_BRVO01000002.1"/>
</dbReference>
<dbReference type="Gene3D" id="3.40.50.2000">
    <property type="entry name" value="Glycogen Phosphorylase B"/>
    <property type="match status" value="1"/>
</dbReference>
<keyword evidence="2" id="KW-1185">Reference proteome</keyword>
<dbReference type="Pfam" id="PF13692">
    <property type="entry name" value="Glyco_trans_1_4"/>
    <property type="match status" value="1"/>
</dbReference>
<dbReference type="GO" id="GO:0016740">
    <property type="term" value="F:transferase activity"/>
    <property type="evidence" value="ECO:0007669"/>
    <property type="project" value="UniProtKB-KW"/>
</dbReference>
<organism evidence="1 2">
    <name type="scientific">Neptunitalea lumnitzerae</name>
    <dbReference type="NCBI Taxonomy" id="2965509"/>
    <lineage>
        <taxon>Bacteria</taxon>
        <taxon>Pseudomonadati</taxon>
        <taxon>Bacteroidota</taxon>
        <taxon>Flavobacteriia</taxon>
        <taxon>Flavobacteriales</taxon>
        <taxon>Flavobacteriaceae</taxon>
        <taxon>Neptunitalea</taxon>
    </lineage>
</organism>
<reference evidence="1" key="1">
    <citation type="submission" date="2022-07" db="EMBL/GenBank/DDBJ databases">
        <title>Taxonomy of Novel Oxalotrophic and Methylotrophic Bacteria.</title>
        <authorList>
            <person name="Sahin N."/>
            <person name="Tani A."/>
        </authorList>
    </citation>
    <scope>NUCLEOTIDE SEQUENCE</scope>
    <source>
        <strain evidence="1">Y10</strain>
    </source>
</reference>
<sequence length="409" mass="46542">MPKKLLVIGAVWPEPKSSAAGSRMMQLIEMFQRNAYEVSFVSSCSKTANAVDLDALGVLTGKIVLNSTSFDDYVRELAPDVVLFDRFMTEEQYGWRVAEAVPNALRVLDTEDLHCLRKAREQALKDHNEFSNSYLFETVDAKREIAAIYRCDISLIISTFEMELLTSVFKIPESILYYLPFLLSDEDISNSKPKFSERVDFVTIGSFLHKPNYDAVLHLKKNIWPLIRKQLPEASMLVYGSYESQKVTQLTNAKEHFFIKGFADDAYEVMEQSRVCLAPLRFGAGLKGKILDAMVSGTPCVMSAIAAEGMFDELTNGFIADDEIEFANKAVQLYTNENVWEQFHLNGFKIIKQRFSVSTFESNFMNAIETTTQTIHSHRQQNFTGAMLMHHTLQSTKFMSKWIEAKNKL</sequence>
<dbReference type="EMBL" id="BRVO01000002">
    <property type="protein sequence ID" value="GLB49993.1"/>
    <property type="molecule type" value="Genomic_DNA"/>
</dbReference>
<keyword evidence="1" id="KW-0808">Transferase</keyword>
<protein>
    <submittedName>
        <fullName evidence="1">Glycosyl transferase</fullName>
    </submittedName>
</protein>
<accession>A0ABQ5MKQ2</accession>
<name>A0ABQ5MKQ2_9FLAO</name>
<evidence type="ECO:0000313" key="1">
    <source>
        <dbReference type="EMBL" id="GLB49993.1"/>
    </source>
</evidence>